<dbReference type="RefSeq" id="WP_425346656.1">
    <property type="nucleotide sequence ID" value="NZ_JBGUBD010000011.1"/>
</dbReference>
<proteinExistence type="predicted"/>
<feature type="transmembrane region" description="Helical" evidence="1">
    <location>
        <begin position="249"/>
        <end position="265"/>
    </location>
</feature>
<keyword evidence="3" id="KW-1185">Reference proteome</keyword>
<evidence type="ECO:0000313" key="3">
    <source>
        <dbReference type="Proteomes" id="UP001575105"/>
    </source>
</evidence>
<feature type="transmembrane region" description="Helical" evidence="1">
    <location>
        <begin position="102"/>
        <end position="135"/>
    </location>
</feature>
<evidence type="ECO:0000313" key="2">
    <source>
        <dbReference type="EMBL" id="MFA9479733.1"/>
    </source>
</evidence>
<accession>A0ABV4U9P8</accession>
<comment type="caution">
    <text evidence="2">The sequence shown here is derived from an EMBL/GenBank/DDBJ whole genome shotgun (WGS) entry which is preliminary data.</text>
</comment>
<dbReference type="EMBL" id="JBGUBD010000011">
    <property type="protein sequence ID" value="MFA9479733.1"/>
    <property type="molecule type" value="Genomic_DNA"/>
</dbReference>
<keyword evidence="1" id="KW-0812">Transmembrane</keyword>
<gene>
    <name evidence="2" type="ORF">ACERK3_15710</name>
</gene>
<feature type="transmembrane region" description="Helical" evidence="1">
    <location>
        <begin position="63"/>
        <end position="81"/>
    </location>
</feature>
<feature type="transmembrane region" description="Helical" evidence="1">
    <location>
        <begin position="199"/>
        <end position="217"/>
    </location>
</feature>
<feature type="transmembrane region" description="Helical" evidence="1">
    <location>
        <begin position="166"/>
        <end position="187"/>
    </location>
</feature>
<reference evidence="2 3" key="1">
    <citation type="submission" date="2024-08" db="EMBL/GenBank/DDBJ databases">
        <title>Whole-genome sequencing of halo(alkali)philic microorganisms from hypersaline lakes.</title>
        <authorList>
            <person name="Sorokin D.Y."/>
            <person name="Merkel A.Y."/>
            <person name="Messina E."/>
            <person name="Yakimov M."/>
        </authorList>
    </citation>
    <scope>NUCLEOTIDE SEQUENCE [LARGE SCALE GENOMIC DNA]</scope>
    <source>
        <strain evidence="2 3">AB-hyl4</strain>
    </source>
</reference>
<keyword evidence="1" id="KW-0472">Membrane</keyword>
<protein>
    <submittedName>
        <fullName evidence="2">Uncharacterized protein</fullName>
    </submittedName>
</protein>
<evidence type="ECO:0000256" key="1">
    <source>
        <dbReference type="SAM" id="Phobius"/>
    </source>
</evidence>
<name>A0ABV4U9P8_9BACT</name>
<dbReference type="Proteomes" id="UP001575105">
    <property type="component" value="Unassembled WGS sequence"/>
</dbReference>
<sequence>MLLGNDLEERYFHHQNRNLPCCHTTYVNPLERRRLSGQPDRSSQPHERTNCVLPSSPLTRATLLTLVVATIMLSLLPWYFTSEQSRRWLYADESGLFEVTSLWLWLGVASAMFIILRPFTWRVAAAAFVCLLAAAREADWHKHFAGYSVLKIGYYIDPSFPLTQRLLIGVIVAAGVACFIVVGLTCYRYLRHQEPHRMPWAQLLLIVVAVGIGSKVLDRTPAIAEDMFGITIPDMAQQMMQSKEEGLEMFLPVLLGFTVASFACWQRDKQRHGRVEATA</sequence>
<organism evidence="2 3">
    <name type="scientific">Natronomicrosphaera hydrolytica</name>
    <dbReference type="NCBI Taxonomy" id="3242702"/>
    <lineage>
        <taxon>Bacteria</taxon>
        <taxon>Pseudomonadati</taxon>
        <taxon>Planctomycetota</taxon>
        <taxon>Phycisphaerae</taxon>
        <taxon>Phycisphaerales</taxon>
        <taxon>Phycisphaeraceae</taxon>
        <taxon>Natronomicrosphaera</taxon>
    </lineage>
</organism>
<keyword evidence="1" id="KW-1133">Transmembrane helix</keyword>